<dbReference type="PANTHER" id="PTHR44757">
    <property type="entry name" value="DIGUANYLATE CYCLASE DGCP"/>
    <property type="match status" value="1"/>
</dbReference>
<dbReference type="InterPro" id="IPR000014">
    <property type="entry name" value="PAS"/>
</dbReference>
<keyword evidence="6" id="KW-0808">Transferase</keyword>
<dbReference type="Proteomes" id="UP001164472">
    <property type="component" value="Chromosome"/>
</dbReference>
<dbReference type="NCBIfam" id="TIGR00254">
    <property type="entry name" value="GGDEF"/>
    <property type="match status" value="1"/>
</dbReference>
<dbReference type="CDD" id="cd01948">
    <property type="entry name" value="EAL"/>
    <property type="match status" value="1"/>
</dbReference>
<dbReference type="InterPro" id="IPR013656">
    <property type="entry name" value="PAS_4"/>
</dbReference>
<dbReference type="SMART" id="SM00086">
    <property type="entry name" value="PAC"/>
    <property type="match status" value="1"/>
</dbReference>
<keyword evidence="7" id="KW-1185">Reference proteome</keyword>
<reference evidence="6" key="1">
    <citation type="submission" date="2022-07" db="EMBL/GenBank/DDBJ databases">
        <title>Alkalimarinus sp. nov., isolated from gut of a Alitta virens.</title>
        <authorList>
            <person name="Yang A.I."/>
            <person name="Shin N.-R."/>
        </authorList>
    </citation>
    <scope>NUCLEOTIDE SEQUENCE</scope>
    <source>
        <strain evidence="6">FA028</strain>
    </source>
</reference>
<dbReference type="InterPro" id="IPR000700">
    <property type="entry name" value="PAS-assoc_C"/>
</dbReference>
<dbReference type="NCBIfam" id="TIGR00229">
    <property type="entry name" value="sensory_box"/>
    <property type="match status" value="1"/>
</dbReference>
<feature type="domain" description="EAL" evidence="4">
    <location>
        <begin position="568"/>
        <end position="818"/>
    </location>
</feature>
<dbReference type="Gene3D" id="3.30.450.20">
    <property type="entry name" value="PAS domain"/>
    <property type="match status" value="3"/>
</dbReference>
<dbReference type="InterPro" id="IPR052155">
    <property type="entry name" value="Biofilm_reg_signaling"/>
</dbReference>
<organism evidence="6 7">
    <name type="scientific">Alkalimarinus sediminis</name>
    <dbReference type="NCBI Taxonomy" id="1632866"/>
    <lineage>
        <taxon>Bacteria</taxon>
        <taxon>Pseudomonadati</taxon>
        <taxon>Pseudomonadota</taxon>
        <taxon>Gammaproteobacteria</taxon>
        <taxon>Alteromonadales</taxon>
        <taxon>Alteromonadaceae</taxon>
        <taxon>Alkalimarinus</taxon>
    </lineage>
</organism>
<dbReference type="Pfam" id="PF08447">
    <property type="entry name" value="PAS_3"/>
    <property type="match status" value="1"/>
</dbReference>
<dbReference type="Pfam" id="PF13426">
    <property type="entry name" value="PAS_9"/>
    <property type="match status" value="1"/>
</dbReference>
<dbReference type="PROSITE" id="PS50883">
    <property type="entry name" value="EAL"/>
    <property type="match status" value="1"/>
</dbReference>
<dbReference type="Gene3D" id="3.30.70.270">
    <property type="match status" value="1"/>
</dbReference>
<protein>
    <submittedName>
        <fullName evidence="6">Diguanylate cyclase</fullName>
        <ecNumber evidence="6">2.7.7.65</ecNumber>
    </submittedName>
</protein>
<evidence type="ECO:0000259" key="4">
    <source>
        <dbReference type="PROSITE" id="PS50883"/>
    </source>
</evidence>
<dbReference type="KEGG" id="asem:NNL22_17060"/>
<evidence type="ECO:0000259" key="3">
    <source>
        <dbReference type="PROSITE" id="PS50113"/>
    </source>
</evidence>
<dbReference type="InterPro" id="IPR029787">
    <property type="entry name" value="Nucleotide_cyclase"/>
</dbReference>
<dbReference type="GO" id="GO:0052621">
    <property type="term" value="F:diguanylate cyclase activity"/>
    <property type="evidence" value="ECO:0007669"/>
    <property type="project" value="UniProtKB-EC"/>
</dbReference>
<dbReference type="RefSeq" id="WP_251810135.1">
    <property type="nucleotide sequence ID" value="NZ_CP101527.1"/>
</dbReference>
<dbReference type="InterPro" id="IPR035919">
    <property type="entry name" value="EAL_sf"/>
</dbReference>
<dbReference type="SUPFAM" id="SSF55785">
    <property type="entry name" value="PYP-like sensor domain (PAS domain)"/>
    <property type="match status" value="3"/>
</dbReference>
<evidence type="ECO:0000259" key="5">
    <source>
        <dbReference type="PROSITE" id="PS50887"/>
    </source>
</evidence>
<dbReference type="SUPFAM" id="SSF55073">
    <property type="entry name" value="Nucleotide cyclase"/>
    <property type="match status" value="1"/>
</dbReference>
<dbReference type="PROSITE" id="PS50113">
    <property type="entry name" value="PAC"/>
    <property type="match status" value="1"/>
</dbReference>
<accession>A0A9E8KNT6</accession>
<gene>
    <name evidence="6" type="ORF">NNL22_17060</name>
</gene>
<dbReference type="EC" id="2.7.7.65" evidence="6"/>
<dbReference type="Pfam" id="PF08448">
    <property type="entry name" value="PAS_4"/>
    <property type="match status" value="1"/>
</dbReference>
<sequence length="818" mass="93393">MNTMKKYEISRIRNDDDPDAHEKDSGQYASVIIDNANNIVQLCPLAERWFGYKNHDIIGQHFKTLAASTFDYPKPIQQQEMIQNERTVRVTFRHKTGYFFPGTITIKELTADHLELDQHPITPWSHTDSQVAQQLLGDTSLTEQFELAGKMGGWRFDVMSNQLSWSDGLYSIFAIDKDEEITPEHILYYFHEAQSRVQAAFRRCLTSGEPISLEAAILNADQQSVWVRITGKAHHVNGQITHLSGSIQDITELHNAKTEQSQLGDYLAGVLEGTEDLVLALDNDLRIITFNSAYQKQFKEIFGFTIKVGDMLPELLKSCPNERRIYQRLWERALERDNFCVEMPLAQREEDLPIYEVRFSRITNNRGDRLGAAHIARNITDRVKVQEKLNYLAKHDPLTGTFNRREFQSRLTRCLTNAQQRESTHALLYMDLDQFKEVNDCCGHSAGDELLRQISRIINDKIRQRDAFARIGGDEFAAILENCSTEEAQRVAENIREAISSYEFKYDDQYFKVGVSIGLVPITHESESTEQLIKIADSTCYAAKAAGRNRVHSYNSHKEKRRTELKQSKQQIQIIQKAIRGGDSLQLSYQQIRPVNSAVWGDYFEVLARIQDKEGNLFMPSQFIHIAQRFDIIRAFDQAVIYKVMQWLAQHNELEHRRKLCSINIAAESMLDPKLPAFIKRQLKQFGLEAETLCFELDERSVVERFEQAKAFAATINELGCKIAIDNVGKTSTGYQYLAEIPASYIKIDGGLIKSMHEDPIKQVIVESIQKIANLTGKQTIAGNVEDQGALGDIRRMGIHFGQGFGISKPKPLDEMVA</sequence>
<evidence type="ECO:0000313" key="7">
    <source>
        <dbReference type="Proteomes" id="UP001164472"/>
    </source>
</evidence>
<dbReference type="AlphaFoldDB" id="A0A9E8KNT6"/>
<dbReference type="Pfam" id="PF00990">
    <property type="entry name" value="GGDEF"/>
    <property type="match status" value="1"/>
</dbReference>
<dbReference type="InterPro" id="IPR001610">
    <property type="entry name" value="PAC"/>
</dbReference>
<feature type="domain" description="GGDEF" evidence="5">
    <location>
        <begin position="423"/>
        <end position="556"/>
    </location>
</feature>
<name>A0A9E8KNT6_9ALTE</name>
<keyword evidence="6" id="KW-0548">Nucleotidyltransferase</keyword>
<dbReference type="Gene3D" id="3.20.20.450">
    <property type="entry name" value="EAL domain"/>
    <property type="match status" value="1"/>
</dbReference>
<proteinExistence type="predicted"/>
<feature type="domain" description="PAC" evidence="3">
    <location>
        <begin position="211"/>
        <end position="262"/>
    </location>
</feature>
<dbReference type="InterPro" id="IPR035965">
    <property type="entry name" value="PAS-like_dom_sf"/>
</dbReference>
<dbReference type="InterPro" id="IPR001633">
    <property type="entry name" value="EAL_dom"/>
</dbReference>
<dbReference type="PROSITE" id="PS50887">
    <property type="entry name" value="GGDEF"/>
    <property type="match status" value="1"/>
</dbReference>
<evidence type="ECO:0000256" key="1">
    <source>
        <dbReference type="ARBA" id="ARBA00001946"/>
    </source>
</evidence>
<dbReference type="InterPro" id="IPR043128">
    <property type="entry name" value="Rev_trsase/Diguanyl_cyclase"/>
</dbReference>
<comment type="cofactor">
    <cofactor evidence="1">
        <name>Mg(2+)</name>
        <dbReference type="ChEBI" id="CHEBI:18420"/>
    </cofactor>
</comment>
<dbReference type="CDD" id="cd00130">
    <property type="entry name" value="PAS"/>
    <property type="match status" value="1"/>
</dbReference>
<dbReference type="FunFam" id="3.30.70.270:FF:000001">
    <property type="entry name" value="Diguanylate cyclase domain protein"/>
    <property type="match status" value="1"/>
</dbReference>
<dbReference type="CDD" id="cd01949">
    <property type="entry name" value="GGDEF"/>
    <property type="match status" value="1"/>
</dbReference>
<feature type="region of interest" description="Disordered" evidence="2">
    <location>
        <begin position="1"/>
        <end position="24"/>
    </location>
</feature>
<dbReference type="InterPro" id="IPR000160">
    <property type="entry name" value="GGDEF_dom"/>
</dbReference>
<evidence type="ECO:0000256" key="2">
    <source>
        <dbReference type="SAM" id="MobiDB-lite"/>
    </source>
</evidence>
<dbReference type="SUPFAM" id="SSF141868">
    <property type="entry name" value="EAL domain-like"/>
    <property type="match status" value="1"/>
</dbReference>
<dbReference type="PANTHER" id="PTHR44757:SF4">
    <property type="entry name" value="DIGUANYLATE CYCLASE DGCE-RELATED"/>
    <property type="match status" value="1"/>
</dbReference>
<dbReference type="Pfam" id="PF00563">
    <property type="entry name" value="EAL"/>
    <property type="match status" value="1"/>
</dbReference>
<dbReference type="SMART" id="SM00267">
    <property type="entry name" value="GGDEF"/>
    <property type="match status" value="1"/>
</dbReference>
<dbReference type="InterPro" id="IPR013655">
    <property type="entry name" value="PAS_fold_3"/>
</dbReference>
<evidence type="ECO:0000313" key="6">
    <source>
        <dbReference type="EMBL" id="UZW74708.1"/>
    </source>
</evidence>
<dbReference type="EMBL" id="CP101527">
    <property type="protein sequence ID" value="UZW74708.1"/>
    <property type="molecule type" value="Genomic_DNA"/>
</dbReference>
<dbReference type="SMART" id="SM00052">
    <property type="entry name" value="EAL"/>
    <property type="match status" value="1"/>
</dbReference>